<name>A0ACB8DQJ8_DERSI</name>
<reference evidence="1" key="1">
    <citation type="submission" date="2020-05" db="EMBL/GenBank/DDBJ databases">
        <title>Large-scale comparative analyses of tick genomes elucidate their genetic diversity and vector capacities.</title>
        <authorList>
            <person name="Jia N."/>
            <person name="Wang J."/>
            <person name="Shi W."/>
            <person name="Du L."/>
            <person name="Sun Y."/>
            <person name="Zhan W."/>
            <person name="Jiang J."/>
            <person name="Wang Q."/>
            <person name="Zhang B."/>
            <person name="Ji P."/>
            <person name="Sakyi L.B."/>
            <person name="Cui X."/>
            <person name="Yuan T."/>
            <person name="Jiang B."/>
            <person name="Yang W."/>
            <person name="Lam T.T.-Y."/>
            <person name="Chang Q."/>
            <person name="Ding S."/>
            <person name="Wang X."/>
            <person name="Zhu J."/>
            <person name="Ruan X."/>
            <person name="Zhao L."/>
            <person name="Wei J."/>
            <person name="Que T."/>
            <person name="Du C."/>
            <person name="Cheng J."/>
            <person name="Dai P."/>
            <person name="Han X."/>
            <person name="Huang E."/>
            <person name="Gao Y."/>
            <person name="Liu J."/>
            <person name="Shao H."/>
            <person name="Ye R."/>
            <person name="Li L."/>
            <person name="Wei W."/>
            <person name="Wang X."/>
            <person name="Wang C."/>
            <person name="Yang T."/>
            <person name="Huo Q."/>
            <person name="Li W."/>
            <person name="Guo W."/>
            <person name="Chen H."/>
            <person name="Zhou L."/>
            <person name="Ni X."/>
            <person name="Tian J."/>
            <person name="Zhou Y."/>
            <person name="Sheng Y."/>
            <person name="Liu T."/>
            <person name="Pan Y."/>
            <person name="Xia L."/>
            <person name="Li J."/>
            <person name="Zhao F."/>
            <person name="Cao W."/>
        </authorList>
    </citation>
    <scope>NUCLEOTIDE SEQUENCE</scope>
    <source>
        <strain evidence="1">Dsil-2018</strain>
    </source>
</reference>
<comment type="caution">
    <text evidence="1">The sequence shown here is derived from an EMBL/GenBank/DDBJ whole genome shotgun (WGS) entry which is preliminary data.</text>
</comment>
<organism evidence="1 2">
    <name type="scientific">Dermacentor silvarum</name>
    <name type="common">Tick</name>
    <dbReference type="NCBI Taxonomy" id="543639"/>
    <lineage>
        <taxon>Eukaryota</taxon>
        <taxon>Metazoa</taxon>
        <taxon>Ecdysozoa</taxon>
        <taxon>Arthropoda</taxon>
        <taxon>Chelicerata</taxon>
        <taxon>Arachnida</taxon>
        <taxon>Acari</taxon>
        <taxon>Parasitiformes</taxon>
        <taxon>Ixodida</taxon>
        <taxon>Ixodoidea</taxon>
        <taxon>Ixodidae</taxon>
        <taxon>Rhipicephalinae</taxon>
        <taxon>Dermacentor</taxon>
    </lineage>
</organism>
<proteinExistence type="predicted"/>
<keyword evidence="2" id="KW-1185">Reference proteome</keyword>
<evidence type="ECO:0000313" key="1">
    <source>
        <dbReference type="EMBL" id="KAH7974785.1"/>
    </source>
</evidence>
<dbReference type="EMBL" id="CM023479">
    <property type="protein sequence ID" value="KAH7974785.1"/>
    <property type="molecule type" value="Genomic_DNA"/>
</dbReference>
<sequence length="345" mass="38265">MVLKFTVEQIDLVRRLKDTGITMKEIGIIYFKLERLERTIRRGADQRRSPPQHYVGANGGGFTAPNGIATPPTTVASVPTQPQPPAQQATPRNEEDECTSSSESSSTESPAHQQQQNGFQQQDCAVAAVADGCQRSATAPPDASQGHSNAVVPRGVQGLAFPRRHHFRFTDSQLQVLRRAFEANPYPEADERDAIATECNLSALNSGEPVPTDVTASMVNNWFCNRRKDASKLLKHSTPSTDMTRLPQDALKRLTKQRERFTFVKGHLEILERHYQRNPYPSQNDKERVVEECNAYSMESGSSRCGFMTITNVSNWFANGARGSSTASPDTYVHTHVCMSLSPML</sequence>
<gene>
    <name evidence="1" type="ORF">HPB49_019411</name>
</gene>
<evidence type="ECO:0000313" key="2">
    <source>
        <dbReference type="Proteomes" id="UP000821865"/>
    </source>
</evidence>
<protein>
    <submittedName>
        <fullName evidence="1">Uncharacterized protein</fullName>
    </submittedName>
</protein>
<accession>A0ACB8DQJ8</accession>
<dbReference type="Proteomes" id="UP000821865">
    <property type="component" value="Chromosome 10"/>
</dbReference>